<proteinExistence type="predicted"/>
<dbReference type="InterPro" id="IPR036397">
    <property type="entry name" value="RNaseH_sf"/>
</dbReference>
<evidence type="ECO:0000259" key="2">
    <source>
        <dbReference type="Pfam" id="PF09299"/>
    </source>
</evidence>
<feature type="compositionally biased region" description="Polar residues" evidence="1">
    <location>
        <begin position="690"/>
        <end position="703"/>
    </location>
</feature>
<feature type="domain" description="Transposase-like Mu C-terminal" evidence="2">
    <location>
        <begin position="513"/>
        <end position="570"/>
    </location>
</feature>
<feature type="region of interest" description="Disordered" evidence="1">
    <location>
        <begin position="650"/>
        <end position="725"/>
    </location>
</feature>
<dbReference type="EMBL" id="QGTD01000001">
    <property type="protein sequence ID" value="PWU70442.1"/>
    <property type="molecule type" value="Genomic_DNA"/>
</dbReference>
<dbReference type="Gene3D" id="3.30.420.10">
    <property type="entry name" value="Ribonuclease H-like superfamily/Ribonuclease H"/>
    <property type="match status" value="1"/>
</dbReference>
<feature type="compositionally biased region" description="Basic residues" evidence="1">
    <location>
        <begin position="715"/>
        <end position="725"/>
    </location>
</feature>
<dbReference type="GO" id="GO:0003676">
    <property type="term" value="F:nucleic acid binding"/>
    <property type="evidence" value="ECO:0007669"/>
    <property type="project" value="InterPro"/>
</dbReference>
<evidence type="ECO:0000313" key="3">
    <source>
        <dbReference type="EMBL" id="PWU70442.1"/>
    </source>
</evidence>
<evidence type="ECO:0000313" key="4">
    <source>
        <dbReference type="Proteomes" id="UP000245624"/>
    </source>
</evidence>
<accession>A0A317L3H6</accession>
<dbReference type="Proteomes" id="UP000245624">
    <property type="component" value="Unassembled WGS sequence"/>
</dbReference>
<comment type="caution">
    <text evidence="3">The sequence shown here is derived from an EMBL/GenBank/DDBJ whole genome shotgun (WGS) entry which is preliminary data.</text>
</comment>
<dbReference type="Pfam" id="PF09299">
    <property type="entry name" value="Mu-transpos_C"/>
    <property type="match status" value="1"/>
</dbReference>
<evidence type="ECO:0000256" key="1">
    <source>
        <dbReference type="SAM" id="MobiDB-lite"/>
    </source>
</evidence>
<gene>
    <name evidence="3" type="ORF">DLJ74_01005</name>
</gene>
<dbReference type="OrthoDB" id="501284at2"/>
<dbReference type="AlphaFoldDB" id="A0A317L3H6"/>
<reference evidence="3 4" key="1">
    <citation type="submission" date="2018-05" db="EMBL/GenBank/DDBJ databases">
        <title>Genomic analysis of Gracilibacillus dipsosauri DD1 reveals novel features of a salt-tolerant amylase.</title>
        <authorList>
            <person name="Deutch C.E."/>
            <person name="Yang S."/>
        </authorList>
    </citation>
    <scope>NUCLEOTIDE SEQUENCE [LARGE SCALE GENOMIC DNA]</scope>
    <source>
        <strain evidence="3 4">DD1</strain>
    </source>
</reference>
<name>A0A317L3H6_9BACI</name>
<keyword evidence="4" id="KW-1185">Reference proteome</keyword>
<protein>
    <submittedName>
        <fullName evidence="3">Transposase</fullName>
    </submittedName>
</protein>
<dbReference type="InterPro" id="IPR015378">
    <property type="entry name" value="Transposase-like_Mu_C"/>
</dbReference>
<sequence>MMIIENSIIELHSDNLSTKKIERVLWISKINQDVILVDITDHKNKKLPHKRNYGELINDLDEGRARILELEPDLRILSPDDEYLETHKKSRDANWDIIKDIAKKEPSIYNSRERGRLIKETVEKTGKNKKIIYDLLKKYWFYGKSMNGLLKNYTNCGAPGKERQYKNKTGPKSKNGNNFIVEEKDKKIFDKALKKYHIKGKMSLKSTHEHMCEEYYNEGYYRKYNEMVPIVSPKNGPTLRQFLYWYHKSNSFGEKYAKRYGERKRNMDVRILQGDASARALAVGYLYEIDSTPADVILVAEDRKTIIGTPTLYIVKDVFSRMIVGFHASLSPPSWVEQMVALENAATNKVEFCRQYGIDIEQSDWPCLHLPKYLVGDRGELKGKKAEQLVNLKVDVMNAPSYRGDLKPYVEQHFRLTNHEIRDLLSNTGAKPPELKKRGEHDPAREASLTIKEFIKFMIVQIITFNKKALPKDFFVTKDMFQENVDLTPIDVWNWGANKRLLHEKSRMEIRYNLLPKGKGKVTRRGIEFEGMYYTCDFGIKEGWFEEEKIDGNRKLIINYDPRNVSRVFLKLRSGKLEPLRLTEKYKEYEDLHLEDVRAIMRYKKEQIYKKTAESKQFQAELHTFSQKLVKVATEETKKAIENKSIYERKKDKRAKRKVESRNNDSRSAWSANASESSNNRESNKDIVSFPNNNDTKSNNEDLSNIYERFSAKNRERRSKHGPRE</sequence>
<organism evidence="3 4">
    <name type="scientific">Gracilibacillus dipsosauri</name>
    <dbReference type="NCBI Taxonomy" id="178340"/>
    <lineage>
        <taxon>Bacteria</taxon>
        <taxon>Bacillati</taxon>
        <taxon>Bacillota</taxon>
        <taxon>Bacilli</taxon>
        <taxon>Bacillales</taxon>
        <taxon>Bacillaceae</taxon>
        <taxon>Gracilibacillus</taxon>
    </lineage>
</organism>
<feature type="compositionally biased region" description="Low complexity" evidence="1">
    <location>
        <begin position="666"/>
        <end position="681"/>
    </location>
</feature>